<accession>A0A2T7PHM4</accession>
<gene>
    <name evidence="2" type="ORF">C0Q70_08366</name>
</gene>
<name>A0A2T7PHM4_POMCA</name>
<dbReference type="EMBL" id="PZQS01000004">
    <property type="protein sequence ID" value="PVD32919.1"/>
    <property type="molecule type" value="Genomic_DNA"/>
</dbReference>
<dbReference type="Gene3D" id="1.20.1070.10">
    <property type="entry name" value="Rhodopsin 7-helix transmembrane proteins"/>
    <property type="match status" value="1"/>
</dbReference>
<dbReference type="SUPFAM" id="SSF81321">
    <property type="entry name" value="Family A G protein-coupled receptor-like"/>
    <property type="match status" value="1"/>
</dbReference>
<evidence type="ECO:0000256" key="1">
    <source>
        <dbReference type="SAM" id="MobiDB-lite"/>
    </source>
</evidence>
<feature type="compositionally biased region" description="Basic residues" evidence="1">
    <location>
        <begin position="255"/>
        <end position="266"/>
    </location>
</feature>
<protein>
    <submittedName>
        <fullName evidence="2">Uncharacterized protein</fullName>
    </submittedName>
</protein>
<proteinExistence type="predicted"/>
<reference evidence="2 3" key="1">
    <citation type="submission" date="2018-04" db="EMBL/GenBank/DDBJ databases">
        <title>The genome of golden apple snail Pomacea canaliculata provides insight into stress tolerance and invasive adaptation.</title>
        <authorList>
            <person name="Liu C."/>
            <person name="Liu B."/>
            <person name="Ren Y."/>
            <person name="Zhang Y."/>
            <person name="Wang H."/>
            <person name="Li S."/>
            <person name="Jiang F."/>
            <person name="Yin L."/>
            <person name="Zhang G."/>
            <person name="Qian W."/>
            <person name="Fan W."/>
        </authorList>
    </citation>
    <scope>NUCLEOTIDE SEQUENCE [LARGE SCALE GENOMIC DNA]</scope>
    <source>
        <strain evidence="2">SZHN2017</strain>
        <tissue evidence="2">Muscle</tissue>
    </source>
</reference>
<sequence>MSKTTDLAFGVALVMFVRDNQFRSTVDMLLVNLAFADIGMCGLCFPFVSASNFAQCARTLAEHGQRRGVERRKKYAGGRRGKEIEIEKERIMGMTETEKENFIYCFCGNNFVDVLHCFLGERPSRDEDLCQIARRLGNPALPGDGVLLHTHLCLQSPRPDQSLLQKLPGPAGLQDLLHSGDSFRDLLVAIHDTVQSLLVLPQRGMASSVSPSGYDGKVIVVRESSPLHSRQQTFPPTLPGDDHLSPSNGQQRPRGSQHSRERHFRQ</sequence>
<feature type="region of interest" description="Disordered" evidence="1">
    <location>
        <begin position="226"/>
        <end position="266"/>
    </location>
</feature>
<dbReference type="OrthoDB" id="5564849at2759"/>
<dbReference type="Proteomes" id="UP000245119">
    <property type="component" value="Linkage Group LG4"/>
</dbReference>
<evidence type="ECO:0000313" key="3">
    <source>
        <dbReference type="Proteomes" id="UP000245119"/>
    </source>
</evidence>
<organism evidence="2 3">
    <name type="scientific">Pomacea canaliculata</name>
    <name type="common">Golden apple snail</name>
    <dbReference type="NCBI Taxonomy" id="400727"/>
    <lineage>
        <taxon>Eukaryota</taxon>
        <taxon>Metazoa</taxon>
        <taxon>Spiralia</taxon>
        <taxon>Lophotrochozoa</taxon>
        <taxon>Mollusca</taxon>
        <taxon>Gastropoda</taxon>
        <taxon>Caenogastropoda</taxon>
        <taxon>Architaenioglossa</taxon>
        <taxon>Ampullarioidea</taxon>
        <taxon>Ampullariidae</taxon>
        <taxon>Pomacea</taxon>
    </lineage>
</organism>
<keyword evidence="3" id="KW-1185">Reference proteome</keyword>
<feature type="compositionally biased region" description="Polar residues" evidence="1">
    <location>
        <begin position="226"/>
        <end position="235"/>
    </location>
</feature>
<dbReference type="AlphaFoldDB" id="A0A2T7PHM4"/>
<evidence type="ECO:0000313" key="2">
    <source>
        <dbReference type="EMBL" id="PVD32919.1"/>
    </source>
</evidence>
<comment type="caution">
    <text evidence="2">The sequence shown here is derived from an EMBL/GenBank/DDBJ whole genome shotgun (WGS) entry which is preliminary data.</text>
</comment>
<feature type="compositionally biased region" description="Polar residues" evidence="1">
    <location>
        <begin position="245"/>
        <end position="254"/>
    </location>
</feature>